<evidence type="ECO:0000256" key="7">
    <source>
        <dbReference type="PIRSR" id="PIRSR000106-3"/>
    </source>
</evidence>
<comment type="similarity">
    <text evidence="2 8">Belongs to the malic enzymes family.</text>
</comment>
<reference evidence="11" key="1">
    <citation type="submission" date="2019-08" db="EMBL/GenBank/DDBJ databases">
        <title>Genomic characterization of a novel candidate phylum (ARYD3) from a high temperature, high salinity tertiary oil reservoir in north central Oklahoma, USA.</title>
        <authorList>
            <person name="Youssef N.H."/>
            <person name="Yadav A."/>
            <person name="Elshahed M.S."/>
        </authorList>
    </citation>
    <scope>NUCLEOTIDE SEQUENCE [LARGE SCALE GENOMIC DNA]</scope>
    <source>
        <strain evidence="11">ARYD3</strain>
    </source>
</reference>
<proteinExistence type="inferred from homology"/>
<evidence type="ECO:0000256" key="1">
    <source>
        <dbReference type="ARBA" id="ARBA00001936"/>
    </source>
</evidence>
<feature type="binding site" evidence="7">
    <location>
        <position position="137"/>
    </location>
    <ligand>
        <name>a divalent metal cation</name>
        <dbReference type="ChEBI" id="CHEBI:60240"/>
    </ligand>
</feature>
<feature type="binding site" evidence="6">
    <location>
        <position position="317"/>
    </location>
    <ligand>
        <name>(S)-malate</name>
        <dbReference type="ChEBI" id="CHEBI:15589"/>
    </ligand>
</feature>
<evidence type="ECO:0000259" key="9">
    <source>
        <dbReference type="SMART" id="SM00919"/>
    </source>
</evidence>
<evidence type="ECO:0000256" key="4">
    <source>
        <dbReference type="ARBA" id="ARBA00023002"/>
    </source>
</evidence>
<evidence type="ECO:0000313" key="11">
    <source>
        <dbReference type="EMBL" id="TYB31690.1"/>
    </source>
</evidence>
<dbReference type="AlphaFoldDB" id="A0A5D0MJS4"/>
<dbReference type="InterPro" id="IPR012301">
    <property type="entry name" value="Malic_N_dom"/>
</dbReference>
<dbReference type="InterPro" id="IPR045213">
    <property type="entry name" value="Malic_NAD-bd_bact_type"/>
</dbReference>
<dbReference type="SUPFAM" id="SSF51735">
    <property type="entry name" value="NAD(P)-binding Rossmann-fold domains"/>
    <property type="match status" value="1"/>
</dbReference>
<dbReference type="InterPro" id="IPR036291">
    <property type="entry name" value="NAD(P)-bd_dom_sf"/>
</dbReference>
<dbReference type="InterPro" id="IPR051674">
    <property type="entry name" value="Malate_Decarboxylase"/>
</dbReference>
<dbReference type="GO" id="GO:0016616">
    <property type="term" value="F:oxidoreductase activity, acting on the CH-OH group of donors, NAD or NADP as acceptor"/>
    <property type="evidence" value="ECO:0007669"/>
    <property type="project" value="InterPro"/>
</dbReference>
<dbReference type="GO" id="GO:0046872">
    <property type="term" value="F:metal ion binding"/>
    <property type="evidence" value="ECO:0007669"/>
    <property type="project" value="UniProtKB-KW"/>
</dbReference>
<feature type="binding site" evidence="7">
    <location>
        <position position="138"/>
    </location>
    <ligand>
        <name>a divalent metal cation</name>
        <dbReference type="ChEBI" id="CHEBI:60240"/>
    </ligand>
</feature>
<dbReference type="CDD" id="cd05311">
    <property type="entry name" value="NAD_bind_2_malic_enz"/>
    <property type="match status" value="1"/>
</dbReference>
<dbReference type="SMART" id="SM01274">
    <property type="entry name" value="malic"/>
    <property type="match status" value="1"/>
</dbReference>
<gene>
    <name evidence="11" type="ORF">FXF47_03580</name>
</gene>
<dbReference type="PANTHER" id="PTHR43237">
    <property type="entry name" value="NADP-DEPENDENT MALIC ENZYME"/>
    <property type="match status" value="1"/>
</dbReference>
<feature type="domain" description="Malic enzyme N-terminal" evidence="10">
    <location>
        <begin position="19"/>
        <end position="152"/>
    </location>
</feature>
<dbReference type="PRINTS" id="PR00072">
    <property type="entry name" value="MALOXRDTASE"/>
</dbReference>
<organism evidence="11 12">
    <name type="scientific">Candidatus Mcinerneyibacterium aminivorans</name>
    <dbReference type="NCBI Taxonomy" id="2703815"/>
    <lineage>
        <taxon>Bacteria</taxon>
        <taxon>Candidatus Macinerneyibacteriota</taxon>
        <taxon>Candidatus Mcinerneyibacteria</taxon>
        <taxon>Candidatus Mcinerneyibacteriales</taxon>
        <taxon>Candidatus Mcinerneyibacteriaceae</taxon>
        <taxon>Candidatus Mcinerneyibacterium</taxon>
    </lineage>
</organism>
<dbReference type="Gene3D" id="3.40.50.720">
    <property type="entry name" value="NAD(P)-binding Rossmann-like Domain"/>
    <property type="match status" value="1"/>
</dbReference>
<evidence type="ECO:0000256" key="5">
    <source>
        <dbReference type="PIRSR" id="PIRSR000106-1"/>
    </source>
</evidence>
<comment type="cofactor">
    <cofactor evidence="7">
        <name>Mg(2+)</name>
        <dbReference type="ChEBI" id="CHEBI:18420"/>
    </cofactor>
    <cofactor evidence="7">
        <name>Mn(2+)</name>
        <dbReference type="ChEBI" id="CHEBI:29035"/>
    </cofactor>
    <text evidence="7">Divalent metal cations. Prefers magnesium or manganese.</text>
</comment>
<accession>A0A5D0MJS4</accession>
<name>A0A5D0MJS4_9BACT</name>
<keyword evidence="12" id="KW-1185">Reference proteome</keyword>
<feature type="active site" description="Proton donor" evidence="5">
    <location>
        <position position="40"/>
    </location>
</feature>
<dbReference type="InterPro" id="IPR012302">
    <property type="entry name" value="Malic_NAD-bd"/>
</dbReference>
<feature type="binding site" evidence="6">
    <location>
        <position position="286"/>
    </location>
    <ligand>
        <name>(S)-malate</name>
        <dbReference type="ChEBI" id="CHEBI:15589"/>
    </ligand>
</feature>
<feature type="active site" description="Proton acceptor" evidence="5">
    <location>
        <position position="95"/>
    </location>
</feature>
<dbReference type="PIRSF" id="PIRSF000106">
    <property type="entry name" value="ME"/>
    <property type="match status" value="1"/>
</dbReference>
<dbReference type="GO" id="GO:0004470">
    <property type="term" value="F:malic enzyme activity"/>
    <property type="evidence" value="ECO:0007669"/>
    <property type="project" value="InterPro"/>
</dbReference>
<evidence type="ECO:0000259" key="10">
    <source>
        <dbReference type="SMART" id="SM01274"/>
    </source>
</evidence>
<evidence type="ECO:0000256" key="6">
    <source>
        <dbReference type="PIRSR" id="PIRSR000106-2"/>
    </source>
</evidence>
<evidence type="ECO:0000256" key="8">
    <source>
        <dbReference type="RuleBase" id="RU003427"/>
    </source>
</evidence>
<dbReference type="GO" id="GO:0051287">
    <property type="term" value="F:NAD binding"/>
    <property type="evidence" value="ECO:0007669"/>
    <property type="project" value="InterPro"/>
</dbReference>
<dbReference type="Gene3D" id="3.40.50.10380">
    <property type="entry name" value="Malic enzyme, N-terminal domain"/>
    <property type="match status" value="1"/>
</dbReference>
<evidence type="ECO:0000313" key="12">
    <source>
        <dbReference type="Proteomes" id="UP000324143"/>
    </source>
</evidence>
<comment type="caution">
    <text evidence="11">The sequence shown here is derived from an EMBL/GenBank/DDBJ whole genome shotgun (WGS) entry which is preliminary data.</text>
</comment>
<dbReference type="SMART" id="SM00919">
    <property type="entry name" value="Malic_M"/>
    <property type="match status" value="1"/>
</dbReference>
<feature type="binding site" evidence="7">
    <location>
        <position position="163"/>
    </location>
    <ligand>
        <name>a divalent metal cation</name>
        <dbReference type="ChEBI" id="CHEBI:60240"/>
    </ligand>
</feature>
<evidence type="ECO:0000256" key="2">
    <source>
        <dbReference type="ARBA" id="ARBA00008785"/>
    </source>
</evidence>
<dbReference type="Pfam" id="PF03949">
    <property type="entry name" value="Malic_M"/>
    <property type="match status" value="1"/>
</dbReference>
<evidence type="ECO:0000256" key="3">
    <source>
        <dbReference type="ARBA" id="ARBA00022723"/>
    </source>
</evidence>
<keyword evidence="4" id="KW-0560">Oxidoreductase</keyword>
<dbReference type="SUPFAM" id="SSF53223">
    <property type="entry name" value="Aminoacid dehydrogenase-like, N-terminal domain"/>
    <property type="match status" value="1"/>
</dbReference>
<dbReference type="InterPro" id="IPR001891">
    <property type="entry name" value="Malic_OxRdtase"/>
</dbReference>
<dbReference type="Pfam" id="PF00390">
    <property type="entry name" value="malic"/>
    <property type="match status" value="1"/>
</dbReference>
<sequence>MDEEKLKKKALEYHSKPFPGKIRTFISKKCKTQTDLSLAYTPGVAYPSIEIKKNKQEAYKFTNKKNLVGVISNGTAVLGLGDIGPLSSKPVMEGKGVLFKKFADIDVFDIEINEKDPDKFVEIVKSMEPTFGGINLEDIKAPECFYIEEKLKSEMDIPVFHDDQHGTAVIVGAGLLNALEIAEKDIKNIKVVFSGAGAAGMACAEFIVALGVKKENIFMFDKKGALNEKRKDLIQKQRRFCHNRYKNLNEAFENADVFIGVSAGGIVSEDMVKKMNSNPILFALANPYPEIDYNKATGVRNDLIMATGRSDFPNQVNNVLGFPFLFRGALDVFAKAITENMKIAASKALAEIAKKEVPGYIKKIYKEDLIYGRKYIIPKPFDKRILVEVASAVAEAAVNDGVARRNVDIKKYKSDLKKITSNMFNQ</sequence>
<feature type="domain" description="Malic enzyme NAD-binding" evidence="9">
    <location>
        <begin position="164"/>
        <end position="398"/>
    </location>
</feature>
<dbReference type="InterPro" id="IPR046346">
    <property type="entry name" value="Aminoacid_DH-like_N_sf"/>
</dbReference>
<dbReference type="FunFam" id="3.40.50.720:FF:000095">
    <property type="entry name" value="NADP-dependent malic enzyme"/>
    <property type="match status" value="1"/>
</dbReference>
<dbReference type="InterPro" id="IPR037062">
    <property type="entry name" value="Malic_N_dom_sf"/>
</dbReference>
<dbReference type="PANTHER" id="PTHR43237:SF4">
    <property type="entry name" value="NADP-DEPENDENT MALIC ENZYME"/>
    <property type="match status" value="1"/>
</dbReference>
<dbReference type="EMBL" id="VSIX01000032">
    <property type="protein sequence ID" value="TYB31690.1"/>
    <property type="molecule type" value="Genomic_DNA"/>
</dbReference>
<dbReference type="Proteomes" id="UP000324143">
    <property type="component" value="Unassembled WGS sequence"/>
</dbReference>
<comment type="cofactor">
    <cofactor evidence="1">
        <name>Mn(2+)</name>
        <dbReference type="ChEBI" id="CHEBI:29035"/>
    </cofactor>
</comment>
<protein>
    <submittedName>
        <fullName evidence="11">Malate dehydrogenase</fullName>
    </submittedName>
</protein>
<keyword evidence="3 7" id="KW-0479">Metal-binding</keyword>
<dbReference type="FunFam" id="3.40.50.10380:FF:000003">
    <property type="entry name" value="NADP-dependent malic enzyme"/>
    <property type="match status" value="1"/>
</dbReference>